<keyword evidence="3" id="KW-1185">Reference proteome</keyword>
<feature type="domain" description="Domain of unknown function with conserved HDNR motif" evidence="1">
    <location>
        <begin position="4"/>
        <end position="117"/>
    </location>
</feature>
<dbReference type="OrthoDB" id="10045229at2759"/>
<dbReference type="Pfam" id="PF15115">
    <property type="entry name" value="HDNR"/>
    <property type="match status" value="1"/>
</dbReference>
<comment type="caution">
    <text evidence="2">The sequence shown here is derived from an EMBL/GenBank/DDBJ whole genome shotgun (WGS) entry which is preliminary data.</text>
</comment>
<protein>
    <recommendedName>
        <fullName evidence="1">Domain of unknown function with conserved HDNR motif domain-containing protein</fullName>
    </recommendedName>
</protein>
<evidence type="ECO:0000313" key="3">
    <source>
        <dbReference type="Proteomes" id="UP000597762"/>
    </source>
</evidence>
<dbReference type="AlphaFoldDB" id="A0A812B2F5"/>
<reference evidence="2" key="1">
    <citation type="submission" date="2021-01" db="EMBL/GenBank/DDBJ databases">
        <authorList>
            <person name="Li R."/>
            <person name="Bekaert M."/>
        </authorList>
    </citation>
    <scope>NUCLEOTIDE SEQUENCE</scope>
    <source>
        <strain evidence="2">Farmed</strain>
    </source>
</reference>
<dbReference type="PANTHER" id="PTHR35539">
    <property type="entry name" value="CDNA SEQUENCE BC048562"/>
    <property type="match status" value="1"/>
</dbReference>
<accession>A0A812B2F5</accession>
<proteinExistence type="predicted"/>
<dbReference type="PANTHER" id="PTHR35539:SF1">
    <property type="entry name" value="CDNA SEQUENCE BC048562"/>
    <property type="match status" value="1"/>
</dbReference>
<dbReference type="EMBL" id="CAHIKZ030000305">
    <property type="protein sequence ID" value="CAE1167722.1"/>
    <property type="molecule type" value="Genomic_DNA"/>
</dbReference>
<evidence type="ECO:0000313" key="2">
    <source>
        <dbReference type="EMBL" id="CAE1167722.1"/>
    </source>
</evidence>
<sequence length="228" mass="26113">MASDITGSWFPGGFHGYTKLTRARNDVSMVYRHLAKPLPPAKFMWRSEQPPTKHCFSHHDNRRIFLCDAQYLTQGLGKKKLTGPKTHSPENLVAWMPDEEYLKRTGTFRSTYQRTFRQASPKGKFTPKFLQRNIPTTPFYDTNTSVTTYQLDHSGASSYNQILKPHMFNTCMKMRQCLQIARPLTAPPTFKESVASCLQWSVPSPPPSWSQQKETCNNLSLPLNISSH</sequence>
<evidence type="ECO:0000259" key="1">
    <source>
        <dbReference type="Pfam" id="PF15115"/>
    </source>
</evidence>
<dbReference type="Proteomes" id="UP000597762">
    <property type="component" value="Unassembled WGS sequence"/>
</dbReference>
<gene>
    <name evidence="2" type="ORF">SPHA_9563</name>
</gene>
<name>A0A812B2F5_ACAPH</name>
<dbReference type="InterPro" id="IPR029369">
    <property type="entry name" value="HDNR"/>
</dbReference>
<organism evidence="2 3">
    <name type="scientific">Acanthosepion pharaonis</name>
    <name type="common">Pharaoh cuttlefish</name>
    <name type="synonym">Sepia pharaonis</name>
    <dbReference type="NCBI Taxonomy" id="158019"/>
    <lineage>
        <taxon>Eukaryota</taxon>
        <taxon>Metazoa</taxon>
        <taxon>Spiralia</taxon>
        <taxon>Lophotrochozoa</taxon>
        <taxon>Mollusca</taxon>
        <taxon>Cephalopoda</taxon>
        <taxon>Coleoidea</taxon>
        <taxon>Decapodiformes</taxon>
        <taxon>Sepiida</taxon>
        <taxon>Sepiina</taxon>
        <taxon>Sepiidae</taxon>
        <taxon>Acanthosepion</taxon>
    </lineage>
</organism>